<dbReference type="Proteomes" id="UP000756132">
    <property type="component" value="Chromosome 1"/>
</dbReference>
<dbReference type="GeneID" id="71980579"/>
<protein>
    <submittedName>
        <fullName evidence="2">Uncharacterized protein</fullName>
    </submittedName>
</protein>
<keyword evidence="3" id="KW-1185">Reference proteome</keyword>
<reference evidence="2" key="2">
    <citation type="journal article" date="2022" name="Microb. Genom.">
        <title>A chromosome-scale genome assembly of the tomato pathogen Cladosporium fulvum reveals a compartmentalized genome architecture and the presence of a dispensable chromosome.</title>
        <authorList>
            <person name="Zaccaron A.Z."/>
            <person name="Chen L.H."/>
            <person name="Samaras A."/>
            <person name="Stergiopoulos I."/>
        </authorList>
    </citation>
    <scope>NUCLEOTIDE SEQUENCE</scope>
    <source>
        <strain evidence="2">Race5_Kim</strain>
    </source>
</reference>
<name>A0A9Q8L642_PASFU</name>
<organism evidence="2 3">
    <name type="scientific">Passalora fulva</name>
    <name type="common">Tomato leaf mold</name>
    <name type="synonym">Cladosporium fulvum</name>
    <dbReference type="NCBI Taxonomy" id="5499"/>
    <lineage>
        <taxon>Eukaryota</taxon>
        <taxon>Fungi</taxon>
        <taxon>Dikarya</taxon>
        <taxon>Ascomycota</taxon>
        <taxon>Pezizomycotina</taxon>
        <taxon>Dothideomycetes</taxon>
        <taxon>Dothideomycetidae</taxon>
        <taxon>Mycosphaerellales</taxon>
        <taxon>Mycosphaerellaceae</taxon>
        <taxon>Fulvia</taxon>
    </lineage>
</organism>
<feature type="region of interest" description="Disordered" evidence="1">
    <location>
        <begin position="1"/>
        <end position="131"/>
    </location>
</feature>
<proteinExistence type="predicted"/>
<evidence type="ECO:0000256" key="1">
    <source>
        <dbReference type="SAM" id="MobiDB-lite"/>
    </source>
</evidence>
<evidence type="ECO:0000313" key="3">
    <source>
        <dbReference type="Proteomes" id="UP000756132"/>
    </source>
</evidence>
<evidence type="ECO:0000313" key="2">
    <source>
        <dbReference type="EMBL" id="UJO11542.1"/>
    </source>
</evidence>
<feature type="compositionally biased region" description="Polar residues" evidence="1">
    <location>
        <begin position="1"/>
        <end position="10"/>
    </location>
</feature>
<dbReference type="RefSeq" id="XP_047755908.1">
    <property type="nucleotide sequence ID" value="XM_047899849.1"/>
</dbReference>
<sequence>MNLSIAQQRLPQLLRADPGQEVNSRARCKIEHSIPVVDNSEDPSNNASPEPALPPAKRPKAALCKTRPFPAAVPDSEDEDSASEAKRPNSARATTRPEPAAVLDSEDEDSAGEEDEEQDVEEQEVADFDDSINVAESDRQLLDQGRALLQKRTERLIYTDRNLSYLRKVEISLEVLHASEHRMPQKQDQQPSIPTFATIFNQPPENGSAQYEIKYNGRKPYNMMSRSSKPGRLVYCFLVGSDGKDVKCYFKNQANITFTDWHSTDLEGLMKLMCNFYNAWPEAAAFDDNFKRNVVRAAVGVYKPQSPQIKMPNRTKNHGFTINIPDYDTDHEEIREFNRYTYTLVSMDCTLPNLPQDAELYTKAPRWRHYCHQTRRGWMARIDSAYGWRHLQGPCLDLTRRYGSHNEGSAPCS</sequence>
<accession>A0A9Q8L642</accession>
<gene>
    <name evidence="2" type="ORF">CLAFUR5_00701</name>
</gene>
<dbReference type="AlphaFoldDB" id="A0A9Q8L642"/>
<dbReference type="KEGG" id="ffu:CLAFUR5_00701"/>
<feature type="compositionally biased region" description="Acidic residues" evidence="1">
    <location>
        <begin position="104"/>
        <end position="130"/>
    </location>
</feature>
<reference evidence="2" key="1">
    <citation type="submission" date="2021-12" db="EMBL/GenBank/DDBJ databases">
        <authorList>
            <person name="Zaccaron A."/>
            <person name="Stergiopoulos I."/>
        </authorList>
    </citation>
    <scope>NUCLEOTIDE SEQUENCE</scope>
    <source>
        <strain evidence="2">Race5_Kim</strain>
    </source>
</reference>
<dbReference type="EMBL" id="CP090163">
    <property type="protein sequence ID" value="UJO11542.1"/>
    <property type="molecule type" value="Genomic_DNA"/>
</dbReference>